<evidence type="ECO:0000256" key="1">
    <source>
        <dbReference type="SAM" id="MobiDB-lite"/>
    </source>
</evidence>
<evidence type="ECO:0000313" key="2">
    <source>
        <dbReference type="EMBL" id="CAJ1899031.1"/>
    </source>
</evidence>
<feature type="region of interest" description="Disordered" evidence="1">
    <location>
        <begin position="108"/>
        <end position="135"/>
    </location>
</feature>
<proteinExistence type="predicted"/>
<keyword evidence="3" id="KW-1185">Reference proteome</keyword>
<dbReference type="EMBL" id="CAKOGP040000001">
    <property type="protein sequence ID" value="CAJ1899031.1"/>
    <property type="molecule type" value="Genomic_DNA"/>
</dbReference>
<dbReference type="AlphaFoldDB" id="A0AAD2CCM7"/>
<gene>
    <name evidence="2" type="ORF">CYCCA115_LOCUS267</name>
</gene>
<evidence type="ECO:0000313" key="3">
    <source>
        <dbReference type="Proteomes" id="UP001295423"/>
    </source>
</evidence>
<organism evidence="2 3">
    <name type="scientific">Cylindrotheca closterium</name>
    <dbReference type="NCBI Taxonomy" id="2856"/>
    <lineage>
        <taxon>Eukaryota</taxon>
        <taxon>Sar</taxon>
        <taxon>Stramenopiles</taxon>
        <taxon>Ochrophyta</taxon>
        <taxon>Bacillariophyta</taxon>
        <taxon>Bacillariophyceae</taxon>
        <taxon>Bacillariophycidae</taxon>
        <taxon>Bacillariales</taxon>
        <taxon>Bacillariaceae</taxon>
        <taxon>Cylindrotheca</taxon>
    </lineage>
</organism>
<accession>A0AAD2CCM7</accession>
<reference evidence="2" key="1">
    <citation type="submission" date="2023-08" db="EMBL/GenBank/DDBJ databases">
        <authorList>
            <person name="Audoor S."/>
            <person name="Bilcke G."/>
        </authorList>
    </citation>
    <scope>NUCLEOTIDE SEQUENCE</scope>
</reference>
<protein>
    <submittedName>
        <fullName evidence="2">Uncharacterized protein</fullName>
    </submittedName>
</protein>
<name>A0AAD2CCM7_9STRA</name>
<sequence>MWGLLEREVWDCFVPAAIREDIVLPELRKPGSSWDSDDSARSYNRGLTPYQRALRKREKKKAKELGVVKDDGAFAFLTALLLEPEDATEGINPPPIYFEMHKIPKAPSWSDKQVDNDWLPSPPSLAYDDYNISGN</sequence>
<comment type="caution">
    <text evidence="2">The sequence shown here is derived from an EMBL/GenBank/DDBJ whole genome shotgun (WGS) entry which is preliminary data.</text>
</comment>
<dbReference type="Proteomes" id="UP001295423">
    <property type="component" value="Unassembled WGS sequence"/>
</dbReference>